<keyword evidence="2" id="KW-1185">Reference proteome</keyword>
<dbReference type="EMBL" id="LGTC01000001">
    <property type="protein sequence ID" value="KNY25376.1"/>
    <property type="molecule type" value="Genomic_DNA"/>
</dbReference>
<organism evidence="1 2">
    <name type="scientific">Pseudobacteroides cellulosolvens ATCC 35603 = DSM 2933</name>
    <dbReference type="NCBI Taxonomy" id="398512"/>
    <lineage>
        <taxon>Bacteria</taxon>
        <taxon>Bacillati</taxon>
        <taxon>Bacillota</taxon>
        <taxon>Clostridia</taxon>
        <taxon>Eubacteriales</taxon>
        <taxon>Oscillospiraceae</taxon>
        <taxon>Pseudobacteroides</taxon>
    </lineage>
</organism>
<gene>
    <name evidence="1" type="ORF">Bccel_0636</name>
</gene>
<sequence length="285" mass="32389" precursor="true">MNKLNVKKRLTIFVLVAAIITCLIPNFSFAYVEDATWGISTPFPSNRTFYNENGSVKTLYTYSNEFNFSIKDNPSNKVYSNLTQVYLSKETKIRSGEFGPWQNANVICWGTVSASSVGGIFFSSPYYKVKLPEEGRYKVLVFTYDQNGSYLYSQQFTVLYSRSMVADYPRKIVNDAYVDTTAFTNTQGNWSRLSFTVHDLTGKGLTLNQIYLRLCNLHWMSSSFGHAACYKPTDVTITKSTINQDEYFVSATISASMFNNEKGEYYIECSLDASWSGMFPALFIK</sequence>
<reference evidence="2" key="1">
    <citation type="submission" date="2015-07" db="EMBL/GenBank/DDBJ databases">
        <title>Near-Complete Genome Sequence of the Cellulolytic Bacterium Bacteroides (Pseudobacteroides) cellulosolvens ATCC 35603.</title>
        <authorList>
            <person name="Dassa B."/>
            <person name="Utturkar S.M."/>
            <person name="Klingeman D.M."/>
            <person name="Hurt R.A."/>
            <person name="Keller M."/>
            <person name="Xu J."/>
            <person name="Reddy Y.H.K."/>
            <person name="Borovok I."/>
            <person name="Grinberg I.R."/>
            <person name="Lamed R."/>
            <person name="Zhivin O."/>
            <person name="Bayer E.A."/>
            <person name="Brown S.D."/>
        </authorList>
    </citation>
    <scope>NUCLEOTIDE SEQUENCE [LARGE SCALE GENOMIC DNA]</scope>
    <source>
        <strain evidence="2">DSM 2933</strain>
    </source>
</reference>
<evidence type="ECO:0000313" key="2">
    <source>
        <dbReference type="Proteomes" id="UP000036923"/>
    </source>
</evidence>
<comment type="caution">
    <text evidence="1">The sequence shown here is derived from an EMBL/GenBank/DDBJ whole genome shotgun (WGS) entry which is preliminary data.</text>
</comment>
<evidence type="ECO:0000313" key="1">
    <source>
        <dbReference type="EMBL" id="KNY25376.1"/>
    </source>
</evidence>
<dbReference type="AlphaFoldDB" id="A0A0L6JHP7"/>
<name>A0A0L6JHP7_9FIRM</name>
<proteinExistence type="predicted"/>
<dbReference type="Proteomes" id="UP000036923">
    <property type="component" value="Unassembled WGS sequence"/>
</dbReference>
<dbReference type="RefSeq" id="WP_036945854.1">
    <property type="nucleotide sequence ID" value="NZ_JQKC01000084.1"/>
</dbReference>
<protein>
    <submittedName>
        <fullName evidence="1">Uncharacterized protein</fullName>
    </submittedName>
</protein>
<accession>A0A0L6JHP7</accession>